<keyword evidence="1" id="KW-0472">Membrane</keyword>
<dbReference type="RefSeq" id="WP_212963427.1">
    <property type="nucleotide sequence ID" value="NZ_BOQT01000010.1"/>
</dbReference>
<evidence type="ECO:0008006" key="4">
    <source>
        <dbReference type="Google" id="ProtNLM"/>
    </source>
</evidence>
<accession>A0ABQ4K8X5</accession>
<dbReference type="Proteomes" id="UP000680279">
    <property type="component" value="Unassembled WGS sequence"/>
</dbReference>
<reference evidence="2 3" key="1">
    <citation type="submission" date="2021-03" db="EMBL/GenBank/DDBJ databases">
        <title>Antimicrobial resistance genes in bacteria isolated from Japanese honey, and their potential for conferring macrolide and lincosamide resistance in the American foulbrood pathogen Paenibacillus larvae.</title>
        <authorList>
            <person name="Okamoto M."/>
            <person name="Kumagai M."/>
            <person name="Kanamori H."/>
            <person name="Takamatsu D."/>
        </authorList>
    </citation>
    <scope>NUCLEOTIDE SEQUENCE [LARGE SCALE GENOMIC DNA]</scope>
    <source>
        <strain evidence="2 3">J1TS3</strain>
    </source>
</reference>
<sequence>MEVKTVGIVSSPELPYTIANIIKKKFKHDLSNYIAEGKFEWQVEVELDLLTGATEKVAEVLEAAEHLKKRNGWDFAISLTDLPIYNGKSIVLADANITACTAQISLPAFGWRPTPNRVEIIMLHMIKELYFRQTEEYENNDLEQKGIGPRDPKKQKSFFKKLEEPFRFSAVRRIESSNKSGETTVRFIIVPKLNGLARILLGMTIANRPWTILPSFKNVVAIAFATGAYGLIFPTLWKLSISYEIYRFIGLTATAVLGMVIWIIFAHDLWEKKSNENKNQLRWMYNSTTVLTLGTSVVIYYIVLFLLFLIAVSVFVPPDLYQAEADKAVGPLNYLKLAWLVTSVATFAGAIGAGLENPEGVRRSTYSYRQYSRYEEIKEKEKSGSMKNKGKDDPQ</sequence>
<dbReference type="EMBL" id="BOQT01000010">
    <property type="protein sequence ID" value="GIN21677.1"/>
    <property type="molecule type" value="Genomic_DNA"/>
</dbReference>
<protein>
    <recommendedName>
        <fullName evidence="4">5,10-methylene-tetrahydrofolate dehydrogenase</fullName>
    </recommendedName>
</protein>
<feature type="transmembrane region" description="Helical" evidence="1">
    <location>
        <begin position="245"/>
        <end position="270"/>
    </location>
</feature>
<keyword evidence="1" id="KW-0812">Transmembrane</keyword>
<evidence type="ECO:0000313" key="2">
    <source>
        <dbReference type="EMBL" id="GIN21677.1"/>
    </source>
</evidence>
<evidence type="ECO:0000256" key="1">
    <source>
        <dbReference type="SAM" id="Phobius"/>
    </source>
</evidence>
<name>A0ABQ4K8X5_9BACI</name>
<proteinExistence type="predicted"/>
<comment type="caution">
    <text evidence="2">The sequence shown here is derived from an EMBL/GenBank/DDBJ whole genome shotgun (WGS) entry which is preliminary data.</text>
</comment>
<feature type="transmembrane region" description="Helical" evidence="1">
    <location>
        <begin position="337"/>
        <end position="355"/>
    </location>
</feature>
<keyword evidence="1" id="KW-1133">Transmembrane helix</keyword>
<evidence type="ECO:0000313" key="3">
    <source>
        <dbReference type="Proteomes" id="UP000680279"/>
    </source>
</evidence>
<keyword evidence="3" id="KW-1185">Reference proteome</keyword>
<organism evidence="2 3">
    <name type="scientific">Siminovitchia fordii</name>
    <dbReference type="NCBI Taxonomy" id="254759"/>
    <lineage>
        <taxon>Bacteria</taxon>
        <taxon>Bacillati</taxon>
        <taxon>Bacillota</taxon>
        <taxon>Bacilli</taxon>
        <taxon>Bacillales</taxon>
        <taxon>Bacillaceae</taxon>
        <taxon>Siminovitchia</taxon>
    </lineage>
</organism>
<feature type="transmembrane region" description="Helical" evidence="1">
    <location>
        <begin position="218"/>
        <end position="239"/>
    </location>
</feature>
<feature type="transmembrane region" description="Helical" evidence="1">
    <location>
        <begin position="290"/>
        <end position="317"/>
    </location>
</feature>
<gene>
    <name evidence="2" type="ORF">J1TS3_28110</name>
</gene>